<protein>
    <recommendedName>
        <fullName evidence="4">DUF1109 family protein</fullName>
    </recommendedName>
</protein>
<evidence type="ECO:0008006" key="4">
    <source>
        <dbReference type="Google" id="ProtNLM"/>
    </source>
</evidence>
<gene>
    <name evidence="2" type="ORF">HNQ96_003612</name>
</gene>
<dbReference type="RefSeq" id="WP_184770112.1">
    <property type="nucleotide sequence ID" value="NZ_JACHGI010000006.1"/>
</dbReference>
<feature type="transmembrane region" description="Helical" evidence="1">
    <location>
        <begin position="190"/>
        <end position="210"/>
    </location>
</feature>
<dbReference type="Pfam" id="PF06532">
    <property type="entry name" value="NrsF"/>
    <property type="match status" value="1"/>
</dbReference>
<dbReference type="InterPro" id="IPR009495">
    <property type="entry name" value="NrsF"/>
</dbReference>
<evidence type="ECO:0000313" key="2">
    <source>
        <dbReference type="EMBL" id="MBB6467731.1"/>
    </source>
</evidence>
<proteinExistence type="predicted"/>
<organism evidence="2 3">
    <name type="scientific">Aminobacter carboxidus</name>
    <dbReference type="NCBI Taxonomy" id="376165"/>
    <lineage>
        <taxon>Bacteria</taxon>
        <taxon>Pseudomonadati</taxon>
        <taxon>Pseudomonadota</taxon>
        <taxon>Alphaproteobacteria</taxon>
        <taxon>Hyphomicrobiales</taxon>
        <taxon>Phyllobacteriaceae</taxon>
        <taxon>Aminobacter</taxon>
    </lineage>
</organism>
<feature type="transmembrane region" description="Helical" evidence="1">
    <location>
        <begin position="21"/>
        <end position="45"/>
    </location>
</feature>
<keyword evidence="1" id="KW-0472">Membrane</keyword>
<keyword evidence="1" id="KW-1133">Transmembrane helix</keyword>
<dbReference type="EMBL" id="JACHGI010000006">
    <property type="protein sequence ID" value="MBB6467731.1"/>
    <property type="molecule type" value="Genomic_DNA"/>
</dbReference>
<feature type="transmembrane region" description="Helical" evidence="1">
    <location>
        <begin position="158"/>
        <end position="178"/>
    </location>
</feature>
<dbReference type="Proteomes" id="UP000532373">
    <property type="component" value="Unassembled WGS sequence"/>
</dbReference>
<sequence>METKDLIKAISSDATARPRSLGALLLAAVAIASVIAAIVFSYLAGPRADFAAAAETWRFLIKFVVTLALVATSGALALTLARPGARLGMRVALLAVAPAILLGAISIELATIPSTEWATRLVGTNARVCLTLIPLIGLGPLGIFLAAMRQGAPTRPTLTGAACGLLAGGLAATLYAAHCFDDSPFFVATWYTLAIAMLTAVGALAGRYVLRW</sequence>
<evidence type="ECO:0000313" key="3">
    <source>
        <dbReference type="Proteomes" id="UP000532373"/>
    </source>
</evidence>
<keyword evidence="1" id="KW-0812">Transmembrane</keyword>
<name>A0A8E1WFB3_9HYPH</name>
<accession>A0A8E1WFB3</accession>
<comment type="caution">
    <text evidence="2">The sequence shown here is derived from an EMBL/GenBank/DDBJ whole genome shotgun (WGS) entry which is preliminary data.</text>
</comment>
<evidence type="ECO:0000256" key="1">
    <source>
        <dbReference type="SAM" id="Phobius"/>
    </source>
</evidence>
<dbReference type="AlphaFoldDB" id="A0A8E1WFB3"/>
<feature type="transmembrane region" description="Helical" evidence="1">
    <location>
        <begin position="124"/>
        <end position="146"/>
    </location>
</feature>
<feature type="transmembrane region" description="Helical" evidence="1">
    <location>
        <begin position="91"/>
        <end position="112"/>
    </location>
</feature>
<reference evidence="2 3" key="1">
    <citation type="submission" date="2020-08" db="EMBL/GenBank/DDBJ databases">
        <title>Genomic Encyclopedia of Type Strains, Phase IV (KMG-IV): sequencing the most valuable type-strain genomes for metagenomic binning, comparative biology and taxonomic classification.</title>
        <authorList>
            <person name="Goeker M."/>
        </authorList>
    </citation>
    <scope>NUCLEOTIDE SEQUENCE [LARGE SCALE GENOMIC DNA]</scope>
    <source>
        <strain evidence="2 3">DSM 17454</strain>
    </source>
</reference>
<feature type="transmembrane region" description="Helical" evidence="1">
    <location>
        <begin position="57"/>
        <end position="79"/>
    </location>
</feature>